<dbReference type="Proteomes" id="UP000055014">
    <property type="component" value="Unassembled WGS sequence"/>
</dbReference>
<accession>A0A101I7E6</accession>
<dbReference type="AlphaFoldDB" id="A0A101I7E6"/>
<reference evidence="4 5" key="2">
    <citation type="journal article" date="2015" name="MBio">
        <title>Genome-Resolved Metagenomic Analysis Reveals Roles for Candidate Phyla and Other Microbial Community Members in Biogeochemical Transformations in Oil Reservoirs.</title>
        <authorList>
            <person name="Hu P."/>
            <person name="Tom L."/>
            <person name="Singh A."/>
            <person name="Thomas B.C."/>
            <person name="Baker B.J."/>
            <person name="Piceno Y.M."/>
            <person name="Andersen G.L."/>
            <person name="Banfield J.F."/>
        </authorList>
    </citation>
    <scope>NUCLEOTIDE SEQUENCE [LARGE SCALE GENOMIC DNA]</scope>
</reference>
<evidence type="ECO:0000313" key="2">
    <source>
        <dbReference type="EMBL" id="KUK68261.1"/>
    </source>
</evidence>
<dbReference type="PATRIC" id="fig|1236046.5.peg.227"/>
<evidence type="ECO:0000313" key="5">
    <source>
        <dbReference type="Proteomes" id="UP000055014"/>
    </source>
</evidence>
<organism evidence="3 5">
    <name type="scientific">Mesotoga infera</name>
    <dbReference type="NCBI Taxonomy" id="1236046"/>
    <lineage>
        <taxon>Bacteria</taxon>
        <taxon>Thermotogati</taxon>
        <taxon>Thermotogota</taxon>
        <taxon>Thermotogae</taxon>
        <taxon>Kosmotogales</taxon>
        <taxon>Kosmotogaceae</taxon>
        <taxon>Mesotoga</taxon>
    </lineage>
</organism>
<proteinExistence type="predicted"/>
<evidence type="ECO:0000313" key="3">
    <source>
        <dbReference type="EMBL" id="KUK90167.1"/>
    </source>
</evidence>
<gene>
    <name evidence="1" type="ORF">DIT26_08575</name>
    <name evidence="2" type="ORF">XD86_0292</name>
    <name evidence="3" type="ORF">XE02_0660</name>
</gene>
<dbReference type="Proteomes" id="UP000264215">
    <property type="component" value="Unassembled WGS sequence"/>
</dbReference>
<reference evidence="3" key="1">
    <citation type="journal article" date="2015" name="MBio">
        <title>Genome-resolved metagenomic analysis reveals roles for candidate phyla and other microbial community members in biogeochemical transformations in oil reservoirs.</title>
        <authorList>
            <person name="Hu P."/>
            <person name="Tom L."/>
            <person name="Singh A."/>
            <person name="Thomas B.C."/>
            <person name="Baker B.J."/>
            <person name="Piceno Y.M."/>
            <person name="Andersen G.L."/>
            <person name="Banfield J.F."/>
        </authorList>
    </citation>
    <scope>NUCLEOTIDE SEQUENCE [LARGE SCALE GENOMIC DNA]</scope>
    <source>
        <strain evidence="2">46_47</strain>
        <strain evidence="3">46_70</strain>
    </source>
</reference>
<evidence type="ECO:0000313" key="1">
    <source>
        <dbReference type="EMBL" id="HCO70606.1"/>
    </source>
</evidence>
<evidence type="ECO:0000313" key="4">
    <source>
        <dbReference type="Proteomes" id="UP000054260"/>
    </source>
</evidence>
<dbReference type="EMBL" id="LGGW01000048">
    <property type="protein sequence ID" value="KUK90167.1"/>
    <property type="molecule type" value="Genomic_DNA"/>
</dbReference>
<sequence length="89" mass="10459">MDNIDQLLRRFFSALEQHTADEIDEGTIAQLLHKEFDGSEREMLITVLDSLFGEVTKMAENPKDYFFSNEQEKLDKYLDEKDRKVDPTD</sequence>
<dbReference type="EMBL" id="LGGH01000025">
    <property type="protein sequence ID" value="KUK68261.1"/>
    <property type="molecule type" value="Genomic_DNA"/>
</dbReference>
<reference evidence="1 6" key="3">
    <citation type="journal article" date="2018" name="Nat. Biotechnol.">
        <title>A standardized bacterial taxonomy based on genome phylogeny substantially revises the tree of life.</title>
        <authorList>
            <person name="Parks D.H."/>
            <person name="Chuvochina M."/>
            <person name="Waite D.W."/>
            <person name="Rinke C."/>
            <person name="Skarshewski A."/>
            <person name="Chaumeil P.A."/>
            <person name="Hugenholtz P."/>
        </authorList>
    </citation>
    <scope>NUCLEOTIDE SEQUENCE [LARGE SCALE GENOMIC DNA]</scope>
    <source>
        <strain evidence="1">UBA9905</strain>
    </source>
</reference>
<dbReference type="Proteomes" id="UP000054260">
    <property type="component" value="Unassembled WGS sequence"/>
</dbReference>
<protein>
    <submittedName>
        <fullName evidence="1">Chromosome segregation protein SMC</fullName>
    </submittedName>
</protein>
<comment type="caution">
    <text evidence="3">The sequence shown here is derived from an EMBL/GenBank/DDBJ whole genome shotgun (WGS) entry which is preliminary data.</text>
</comment>
<name>A0A101I7E6_9BACT</name>
<dbReference type="EMBL" id="DQBS01000192">
    <property type="protein sequence ID" value="HCO70606.1"/>
    <property type="molecule type" value="Genomic_DNA"/>
</dbReference>
<evidence type="ECO:0000313" key="6">
    <source>
        <dbReference type="Proteomes" id="UP000264215"/>
    </source>
</evidence>